<gene>
    <name evidence="2" type="ordered locus">Bsel_2928</name>
</gene>
<proteinExistence type="predicted"/>
<dbReference type="GO" id="GO:0016491">
    <property type="term" value="F:oxidoreductase activity"/>
    <property type="evidence" value="ECO:0007669"/>
    <property type="project" value="InterPro"/>
</dbReference>
<dbReference type="InterPro" id="IPR053135">
    <property type="entry name" value="AKR2_Oxidoreductase"/>
</dbReference>
<dbReference type="CDD" id="cd19086">
    <property type="entry name" value="AKR_AKR11C1"/>
    <property type="match status" value="1"/>
</dbReference>
<dbReference type="RefSeq" id="WP_013173829.1">
    <property type="nucleotide sequence ID" value="NC_014219.1"/>
</dbReference>
<dbReference type="InterPro" id="IPR020471">
    <property type="entry name" value="AKR"/>
</dbReference>
<dbReference type="OrthoDB" id="9773828at2"/>
<dbReference type="HOGENOM" id="CLU_023205_2_3_9"/>
<dbReference type="STRING" id="439292.Bsel_2928"/>
<evidence type="ECO:0000259" key="1">
    <source>
        <dbReference type="Pfam" id="PF00248"/>
    </source>
</evidence>
<dbReference type="SUPFAM" id="SSF51430">
    <property type="entry name" value="NAD(P)-linked oxidoreductase"/>
    <property type="match status" value="1"/>
</dbReference>
<dbReference type="PANTHER" id="PTHR43312:SF1">
    <property type="entry name" value="NADP-DEPENDENT OXIDOREDUCTASE DOMAIN-CONTAINING PROTEIN"/>
    <property type="match status" value="1"/>
</dbReference>
<dbReference type="PRINTS" id="PR00069">
    <property type="entry name" value="ALDKETRDTASE"/>
</dbReference>
<name>D6XZR5_BACIE</name>
<dbReference type="Pfam" id="PF00248">
    <property type="entry name" value="Aldo_ket_red"/>
    <property type="match status" value="1"/>
</dbReference>
<reference evidence="2" key="1">
    <citation type="submission" date="2009-10" db="EMBL/GenBank/DDBJ databases">
        <title>Complete sequence of Bacillus selenitireducens MLS10.</title>
        <authorList>
            <consortium name="US DOE Joint Genome Institute"/>
            <person name="Lucas S."/>
            <person name="Copeland A."/>
            <person name="Lapidus A."/>
            <person name="Glavina del Rio T."/>
            <person name="Dalin E."/>
            <person name="Tice H."/>
            <person name="Bruce D."/>
            <person name="Goodwin L."/>
            <person name="Pitluck S."/>
            <person name="Sims D."/>
            <person name="Brettin T."/>
            <person name="Detter J.C."/>
            <person name="Han C."/>
            <person name="Larimer F."/>
            <person name="Land M."/>
            <person name="Hauser L."/>
            <person name="Kyrpides N."/>
            <person name="Ovchinnikova G."/>
            <person name="Stolz J."/>
        </authorList>
    </citation>
    <scope>NUCLEOTIDE SEQUENCE [LARGE SCALE GENOMIC DNA]</scope>
    <source>
        <strain evidence="2">MLS10</strain>
    </source>
</reference>
<evidence type="ECO:0000313" key="2">
    <source>
        <dbReference type="EMBL" id="ADI00417.1"/>
    </source>
</evidence>
<dbReference type="Proteomes" id="UP000000271">
    <property type="component" value="Chromosome"/>
</dbReference>
<dbReference type="EMBL" id="CP001791">
    <property type="protein sequence ID" value="ADI00417.1"/>
    <property type="molecule type" value="Genomic_DNA"/>
</dbReference>
<accession>D6XZR5</accession>
<keyword evidence="3" id="KW-1185">Reference proteome</keyword>
<dbReference type="InterPro" id="IPR023210">
    <property type="entry name" value="NADP_OxRdtase_dom"/>
</dbReference>
<dbReference type="KEGG" id="bse:Bsel_2928"/>
<sequence length="311" mass="35455">MKTRSFGREPQPVSEIGLGAWQLGNRWGSEVMSEEEGIAIVEEALNRGCTFFDTAPNYALGNSERILGKALKGKRDRVVIMSKFGHHDDGEIDFDAKRIRESAKKSLERLQTDYLDALLLHNPPKEIVRQDDPHFLELEAMKQEGIIKRYGVSVDTEDEMKNVMNNTDSEVMEVMYNIFHQGPANAFKEAEDKGIDLVIKVPLDSGWLSGKYSPESTFEDIRSRWTPEIRERRAEMLREVKQIVPDDRSLIEHAMQFILARKEVTTVIPGAKTLDQLRTNLSSGEEAMDPGVREKLVAMWEQSLKDHGLPW</sequence>
<protein>
    <submittedName>
        <fullName evidence="2">Aldo/keto reductase</fullName>
    </submittedName>
</protein>
<dbReference type="Gene3D" id="3.20.20.100">
    <property type="entry name" value="NADP-dependent oxidoreductase domain"/>
    <property type="match status" value="1"/>
</dbReference>
<dbReference type="eggNOG" id="COG0667">
    <property type="taxonomic scope" value="Bacteria"/>
</dbReference>
<dbReference type="AlphaFoldDB" id="D6XZR5"/>
<dbReference type="InterPro" id="IPR036812">
    <property type="entry name" value="NAD(P)_OxRdtase_dom_sf"/>
</dbReference>
<organism evidence="2 3">
    <name type="scientific">Bacillus selenitireducens (strain ATCC 700615 / DSM 15326 / MLS10)</name>
    <dbReference type="NCBI Taxonomy" id="439292"/>
    <lineage>
        <taxon>Bacteria</taxon>
        <taxon>Bacillati</taxon>
        <taxon>Bacillota</taxon>
        <taxon>Bacilli</taxon>
        <taxon>Bacillales</taxon>
        <taxon>Bacillaceae</taxon>
        <taxon>Salisediminibacterium</taxon>
    </lineage>
</organism>
<dbReference type="PANTHER" id="PTHR43312">
    <property type="entry name" value="D-THREO-ALDOSE 1-DEHYDROGENASE"/>
    <property type="match status" value="1"/>
</dbReference>
<evidence type="ECO:0000313" key="3">
    <source>
        <dbReference type="Proteomes" id="UP000000271"/>
    </source>
</evidence>
<feature type="domain" description="NADP-dependent oxidoreductase" evidence="1">
    <location>
        <begin position="15"/>
        <end position="290"/>
    </location>
</feature>